<organism evidence="1 2">
    <name type="scientific">Nocardia cerradoensis</name>
    <dbReference type="NCBI Taxonomy" id="85688"/>
    <lineage>
        <taxon>Bacteria</taxon>
        <taxon>Bacillati</taxon>
        <taxon>Actinomycetota</taxon>
        <taxon>Actinomycetes</taxon>
        <taxon>Mycobacteriales</taxon>
        <taxon>Nocardiaceae</taxon>
        <taxon>Nocardia</taxon>
    </lineage>
</organism>
<dbReference type="Proteomes" id="UP000215506">
    <property type="component" value="Unassembled WGS sequence"/>
</dbReference>
<dbReference type="EMBL" id="NGAF01000013">
    <property type="protein sequence ID" value="OXR42624.1"/>
    <property type="molecule type" value="Genomic_DNA"/>
</dbReference>
<protein>
    <submittedName>
        <fullName evidence="1">Uncharacterized protein</fullName>
    </submittedName>
</protein>
<proteinExistence type="predicted"/>
<name>A0A231H193_9NOCA</name>
<comment type="caution">
    <text evidence="1">The sequence shown here is derived from an EMBL/GenBank/DDBJ whole genome shotgun (WGS) entry which is preliminary data.</text>
</comment>
<reference evidence="1 2" key="1">
    <citation type="submission" date="2017-07" db="EMBL/GenBank/DDBJ databases">
        <title>First draft Genome Sequence of Nocardia cerradoensis isolated from human infection.</title>
        <authorList>
            <person name="Carrasco G."/>
        </authorList>
    </citation>
    <scope>NUCLEOTIDE SEQUENCE [LARGE SCALE GENOMIC DNA]</scope>
    <source>
        <strain evidence="1 2">CNM20130759</strain>
    </source>
</reference>
<accession>A0A231H193</accession>
<dbReference type="AlphaFoldDB" id="A0A231H193"/>
<sequence length="178" mass="19593">MPHRDEHLLDGEIGPQIPPRRVVGEFGAQQRDDALTGGVEASIGAVGRIEDGDERHRIDQLRHNRRHDGFRGDIRAGGELLQIRHIVLEDRDDDRFAVREMPVQAALAHSRTRGDQPQRGVGAVFGEHLTCRGQQRRPVLGGRGPTAVDTHRHTSFSTAGVSSMRITVASRISAAIMP</sequence>
<evidence type="ECO:0000313" key="1">
    <source>
        <dbReference type="EMBL" id="OXR42624.1"/>
    </source>
</evidence>
<evidence type="ECO:0000313" key="2">
    <source>
        <dbReference type="Proteomes" id="UP000215506"/>
    </source>
</evidence>
<gene>
    <name evidence="1" type="ORF">B7C42_05402</name>
</gene>
<keyword evidence="2" id="KW-1185">Reference proteome</keyword>